<dbReference type="Pfam" id="PF25070">
    <property type="entry name" value="DUF7794"/>
    <property type="match status" value="1"/>
</dbReference>
<keyword evidence="4" id="KW-1185">Reference proteome</keyword>
<organism evidence="3 4">
    <name type="scientific">Asparagus officinalis</name>
    <name type="common">Garden asparagus</name>
    <dbReference type="NCBI Taxonomy" id="4686"/>
    <lineage>
        <taxon>Eukaryota</taxon>
        <taxon>Viridiplantae</taxon>
        <taxon>Streptophyta</taxon>
        <taxon>Embryophyta</taxon>
        <taxon>Tracheophyta</taxon>
        <taxon>Spermatophyta</taxon>
        <taxon>Magnoliopsida</taxon>
        <taxon>Liliopsida</taxon>
        <taxon>Asparagales</taxon>
        <taxon>Asparagaceae</taxon>
        <taxon>Asparagoideae</taxon>
        <taxon>Asparagus</taxon>
    </lineage>
</organism>
<dbReference type="InterPro" id="IPR056696">
    <property type="entry name" value="DUF7794"/>
</dbReference>
<keyword evidence="1" id="KW-1133">Transmembrane helix</keyword>
<dbReference type="EMBL" id="CM007390">
    <property type="protein sequence ID" value="ONK57355.1"/>
    <property type="molecule type" value="Genomic_DNA"/>
</dbReference>
<feature type="transmembrane region" description="Helical" evidence="1">
    <location>
        <begin position="113"/>
        <end position="134"/>
    </location>
</feature>
<keyword evidence="1" id="KW-0812">Transmembrane</keyword>
<dbReference type="AlphaFoldDB" id="A0A5P1E7C3"/>
<reference evidence="4" key="1">
    <citation type="journal article" date="2017" name="Nat. Commun.">
        <title>The asparagus genome sheds light on the origin and evolution of a young Y chromosome.</title>
        <authorList>
            <person name="Harkess A."/>
            <person name="Zhou J."/>
            <person name="Xu C."/>
            <person name="Bowers J.E."/>
            <person name="Van der Hulst R."/>
            <person name="Ayyampalayam S."/>
            <person name="Mercati F."/>
            <person name="Riccardi P."/>
            <person name="McKain M.R."/>
            <person name="Kakrana A."/>
            <person name="Tang H."/>
            <person name="Ray J."/>
            <person name="Groenendijk J."/>
            <person name="Arikit S."/>
            <person name="Mathioni S.M."/>
            <person name="Nakano M."/>
            <person name="Shan H."/>
            <person name="Telgmann-Rauber A."/>
            <person name="Kanno A."/>
            <person name="Yue Z."/>
            <person name="Chen H."/>
            <person name="Li W."/>
            <person name="Chen Y."/>
            <person name="Xu X."/>
            <person name="Zhang Y."/>
            <person name="Luo S."/>
            <person name="Chen H."/>
            <person name="Gao J."/>
            <person name="Mao Z."/>
            <person name="Pires J.C."/>
            <person name="Luo M."/>
            <person name="Kudrna D."/>
            <person name="Wing R.A."/>
            <person name="Meyers B.C."/>
            <person name="Yi K."/>
            <person name="Kong H."/>
            <person name="Lavrijsen P."/>
            <person name="Sunseri F."/>
            <person name="Falavigna A."/>
            <person name="Ye Y."/>
            <person name="Leebens-Mack J.H."/>
            <person name="Chen G."/>
        </authorList>
    </citation>
    <scope>NUCLEOTIDE SEQUENCE [LARGE SCALE GENOMIC DNA]</scope>
    <source>
        <strain evidence="4">cv. DH0086</strain>
    </source>
</reference>
<dbReference type="PANTHER" id="PTHR37735">
    <property type="entry name" value="OS08G0567000 PROTEIN"/>
    <property type="match status" value="1"/>
</dbReference>
<protein>
    <recommendedName>
        <fullName evidence="2">DUF7794 domain-containing protein</fullName>
    </recommendedName>
</protein>
<sequence length="151" mass="16627">MENGEGFAESITIPAELLMGRFTGIEALEEEYGSGDIVRQGIELLQTAFTKSYNLLHKLYGGKVVGIILYSRESSANGAPMLNVNLPAGEPRLLAEASPIDVKIAEVILVRRSLAWITGIIFLVSTLMGIYYLLYMPLTRDTLLYSNVKLD</sequence>
<dbReference type="Proteomes" id="UP000243459">
    <property type="component" value="Chromosome 10"/>
</dbReference>
<evidence type="ECO:0000313" key="4">
    <source>
        <dbReference type="Proteomes" id="UP000243459"/>
    </source>
</evidence>
<dbReference type="PANTHER" id="PTHR37735:SF1">
    <property type="entry name" value="OS08G0567000 PROTEIN"/>
    <property type="match status" value="1"/>
</dbReference>
<evidence type="ECO:0000256" key="1">
    <source>
        <dbReference type="SAM" id="Phobius"/>
    </source>
</evidence>
<dbReference type="GO" id="GO:0012505">
    <property type="term" value="C:endomembrane system"/>
    <property type="evidence" value="ECO:0007669"/>
    <property type="project" value="TreeGrafter"/>
</dbReference>
<feature type="domain" description="DUF7794" evidence="2">
    <location>
        <begin position="5"/>
        <end position="71"/>
    </location>
</feature>
<name>A0A5P1E7C3_ASPOF</name>
<gene>
    <name evidence="3" type="ORF">A4U43_C10F19240</name>
</gene>
<evidence type="ECO:0000259" key="2">
    <source>
        <dbReference type="Pfam" id="PF25070"/>
    </source>
</evidence>
<proteinExistence type="predicted"/>
<dbReference type="Gramene" id="ONK57355">
    <property type="protein sequence ID" value="ONK57355"/>
    <property type="gene ID" value="A4U43_C10F19240"/>
</dbReference>
<keyword evidence="1" id="KW-0472">Membrane</keyword>
<accession>A0A5P1E7C3</accession>
<evidence type="ECO:0000313" key="3">
    <source>
        <dbReference type="EMBL" id="ONK57355.1"/>
    </source>
</evidence>